<gene>
    <name evidence="9 10" type="primary">LOC109013375</name>
</gene>
<dbReference type="GO" id="GO:0003729">
    <property type="term" value="F:mRNA binding"/>
    <property type="evidence" value="ECO:0000318"/>
    <property type="project" value="GO_Central"/>
</dbReference>
<dbReference type="FunFam" id="1.25.10.10:FF:000237">
    <property type="entry name" value="Pumilio homolog 9"/>
    <property type="match status" value="1"/>
</dbReference>
<reference evidence="9 10" key="1">
    <citation type="submission" date="2025-04" db="UniProtKB">
        <authorList>
            <consortium name="RefSeq"/>
        </authorList>
    </citation>
    <scope>IDENTIFICATION</scope>
    <source>
        <tissue evidence="9 10">Leaves</tissue>
    </source>
</reference>
<dbReference type="PROSITE" id="PS50302">
    <property type="entry name" value="PUM"/>
    <property type="match status" value="7"/>
</dbReference>
<dbReference type="Pfam" id="PF22493">
    <property type="entry name" value="PUF_NOP9"/>
    <property type="match status" value="1"/>
</dbReference>
<feature type="repeat" description="Pumilio" evidence="5">
    <location>
        <begin position="448"/>
        <end position="484"/>
    </location>
</feature>
<evidence type="ECO:0000259" key="7">
    <source>
        <dbReference type="PROSITE" id="PS50303"/>
    </source>
</evidence>
<name>A0A2I4H4B9_JUGRE</name>
<dbReference type="SMART" id="SM00025">
    <property type="entry name" value="Pumilio"/>
    <property type="match status" value="8"/>
</dbReference>
<keyword evidence="8" id="KW-1185">Reference proteome</keyword>
<dbReference type="Gene3D" id="1.25.10.10">
    <property type="entry name" value="Leucine-rich Repeat Variant"/>
    <property type="match status" value="1"/>
</dbReference>
<dbReference type="GO" id="GO:0005737">
    <property type="term" value="C:cytoplasm"/>
    <property type="evidence" value="ECO:0000318"/>
    <property type="project" value="GO_Central"/>
</dbReference>
<proteinExistence type="predicted"/>
<accession>A0A2I4H4B9</accession>
<dbReference type="GeneID" id="109013375"/>
<dbReference type="OrthoDB" id="668540at2759"/>
<dbReference type="AlphaFoldDB" id="A0A2I4H4B9"/>
<dbReference type="Pfam" id="PF00806">
    <property type="entry name" value="PUF"/>
    <property type="match status" value="6"/>
</dbReference>
<feature type="repeat" description="Pumilio" evidence="5">
    <location>
        <begin position="560"/>
        <end position="595"/>
    </location>
</feature>
<keyword evidence="1" id="KW-0677">Repeat</keyword>
<feature type="compositionally biased region" description="Low complexity" evidence="6">
    <location>
        <begin position="48"/>
        <end position="59"/>
    </location>
</feature>
<dbReference type="Proteomes" id="UP000235220">
    <property type="component" value="Chromosome 11"/>
</dbReference>
<dbReference type="InterPro" id="IPR033133">
    <property type="entry name" value="PUM-HD"/>
</dbReference>
<evidence type="ECO:0000256" key="3">
    <source>
        <dbReference type="ARBA" id="ARBA00022884"/>
    </source>
</evidence>
<evidence type="ECO:0000256" key="2">
    <source>
        <dbReference type="ARBA" id="ARBA00022845"/>
    </source>
</evidence>
<feature type="repeat" description="Pumilio" evidence="5">
    <location>
        <begin position="667"/>
        <end position="704"/>
    </location>
</feature>
<dbReference type="InterPro" id="IPR001313">
    <property type="entry name" value="Pumilio_RNA-bd_rpt"/>
</dbReference>
<evidence type="ECO:0000313" key="8">
    <source>
        <dbReference type="Proteomes" id="UP000235220"/>
    </source>
</evidence>
<dbReference type="KEGG" id="jre:109013375"/>
<dbReference type="SUPFAM" id="SSF48371">
    <property type="entry name" value="ARM repeat"/>
    <property type="match status" value="1"/>
</dbReference>
<protein>
    <submittedName>
        <fullName evidence="9 10">Pumilio homolog 13</fullName>
    </submittedName>
</protein>
<dbReference type="PANTHER" id="PTHR12537:SF138">
    <property type="entry name" value="PUMILIO HOMOLOG 7, CHLOROPLASTIC-RELATED"/>
    <property type="match status" value="1"/>
</dbReference>
<feature type="repeat" description="Pumilio" evidence="5">
    <location>
        <begin position="487"/>
        <end position="522"/>
    </location>
</feature>
<dbReference type="RefSeq" id="XP_018850984.2">
    <property type="nucleotide sequence ID" value="XM_018995439.2"/>
</dbReference>
<feature type="repeat" description="Pumilio" evidence="5">
    <location>
        <begin position="524"/>
        <end position="559"/>
    </location>
</feature>
<evidence type="ECO:0000313" key="9">
    <source>
        <dbReference type="RefSeq" id="XP_018850983.2"/>
    </source>
</evidence>
<keyword evidence="3" id="KW-0694">RNA-binding</keyword>
<dbReference type="InterPro" id="IPR033712">
    <property type="entry name" value="Pumilio_RNA-bd"/>
</dbReference>
<dbReference type="RefSeq" id="XP_018850983.2">
    <property type="nucleotide sequence ID" value="XM_018995438.2"/>
</dbReference>
<evidence type="ECO:0000256" key="5">
    <source>
        <dbReference type="PROSITE-ProRule" id="PRU00317"/>
    </source>
</evidence>
<evidence type="ECO:0000256" key="4">
    <source>
        <dbReference type="ARBA" id="ARBA00058490"/>
    </source>
</evidence>
<feature type="domain" description="PUM-HD" evidence="7">
    <location>
        <begin position="388"/>
        <end position="729"/>
    </location>
</feature>
<keyword evidence="2" id="KW-0810">Translation regulation</keyword>
<feature type="repeat" description="Pumilio" evidence="5">
    <location>
        <begin position="412"/>
        <end position="447"/>
    </location>
</feature>
<organism evidence="8 9">
    <name type="scientific">Juglans regia</name>
    <name type="common">English walnut</name>
    <dbReference type="NCBI Taxonomy" id="51240"/>
    <lineage>
        <taxon>Eukaryota</taxon>
        <taxon>Viridiplantae</taxon>
        <taxon>Streptophyta</taxon>
        <taxon>Embryophyta</taxon>
        <taxon>Tracheophyta</taxon>
        <taxon>Spermatophyta</taxon>
        <taxon>Magnoliopsida</taxon>
        <taxon>eudicotyledons</taxon>
        <taxon>Gunneridae</taxon>
        <taxon>Pentapetalae</taxon>
        <taxon>rosids</taxon>
        <taxon>fabids</taxon>
        <taxon>Fagales</taxon>
        <taxon>Juglandaceae</taxon>
        <taxon>Juglans</taxon>
    </lineage>
</organism>
<dbReference type="InterPro" id="IPR011989">
    <property type="entry name" value="ARM-like"/>
</dbReference>
<dbReference type="GO" id="GO:0006417">
    <property type="term" value="P:regulation of translation"/>
    <property type="evidence" value="ECO:0007669"/>
    <property type="project" value="UniProtKB-KW"/>
</dbReference>
<evidence type="ECO:0000313" key="10">
    <source>
        <dbReference type="RefSeq" id="XP_018850984.2"/>
    </source>
</evidence>
<dbReference type="InterPro" id="IPR016024">
    <property type="entry name" value="ARM-type_fold"/>
</dbReference>
<evidence type="ECO:0000256" key="1">
    <source>
        <dbReference type="ARBA" id="ARBA00022737"/>
    </source>
</evidence>
<sequence length="729" mass="81642">MAEKDRNVTENMKRNGELEMLMSEIPNPNARYLNHSNRHHHHQLGNGSPISRVSLRSGSSSSSSFSNGFCSSEDGSPCPISFEEAKHQTPSTRYLSINGKPGDDMGLSETFHRMHISEEQRDGTNMRGFEVDSNGFGFGHPYLGATIPWNAEKYGEGFSNVAFDLEGFQSSSLGVPASFNDNRRLNLLGLRGGYRESDSIGSYLAHHPFNALCSGPNSNTNHMNFLPEKRNERGTGSGSYYGGVQRQNPTTVWPYLNDASISTPWCETDSNGVGGLMEPLISPRSIHHPKLALNVDDSLSSRPMINERTRAIPNNVVPQSISLRGARDVDAFTCEDGFIIKGNSMNYAINSKPNASRSLENNCYNEVAGTNQRGKNSEWDSYYNFGKICENAPRPSSDCPLFLQRPLSSLAEIQGYIYFLAKDQHGCRFLQRLFDKGTCQDVQIIFKEIIGHLVELMTDPFGNYLVQKLLDVCNEEQRMQTVLMVTNQPGQLIRISLDPHGTRVVQKLIETVGAKKQISLVNSALEPGFLTLVKDPNGNHVIQRCLQCFSNDDNKFIFVAATKFCVDMATHRHGCCVLQRCIARSVAEHRDRLVGEVSRNGILLAQDPYGNYVVQYIIELKIPSASAKLFSQFKGNFVQLSKQKFSSHVVEKCLTHFEEHRPRIIRELLSESHFDQLLQDRFANYVIQCALSVTKGPLHASLVEEVEAHKILSTSPYCKRIFSRKLLKK</sequence>
<dbReference type="PROSITE" id="PS50303">
    <property type="entry name" value="PUM_HD"/>
    <property type="match status" value="1"/>
</dbReference>
<dbReference type="CDD" id="cd07920">
    <property type="entry name" value="Pumilio"/>
    <property type="match status" value="1"/>
</dbReference>
<feature type="region of interest" description="Disordered" evidence="6">
    <location>
        <begin position="80"/>
        <end position="101"/>
    </location>
</feature>
<dbReference type="GO" id="GO:0010608">
    <property type="term" value="P:post-transcriptional regulation of gene expression"/>
    <property type="evidence" value="ECO:0000318"/>
    <property type="project" value="GO_Central"/>
</dbReference>
<feature type="repeat" description="Pumilio" evidence="5">
    <location>
        <begin position="596"/>
        <end position="631"/>
    </location>
</feature>
<evidence type="ECO:0000256" key="6">
    <source>
        <dbReference type="SAM" id="MobiDB-lite"/>
    </source>
</evidence>
<comment type="function">
    <text evidence="4">Sequence-specific RNA-binding protein that regulates translation and mRNA stability by binding the 3'-UTR of target mRNAs.</text>
</comment>
<dbReference type="PANTHER" id="PTHR12537">
    <property type="entry name" value="RNA BINDING PROTEIN PUMILIO-RELATED"/>
    <property type="match status" value="1"/>
</dbReference>
<feature type="region of interest" description="Disordered" evidence="6">
    <location>
        <begin position="33"/>
        <end position="59"/>
    </location>
</feature>
<dbReference type="Gramene" id="Jr11_23910_p1">
    <property type="protein sequence ID" value="cds.Jr11_23910_p1"/>
    <property type="gene ID" value="Jr11_23910"/>
</dbReference>